<feature type="domain" description="ABC transporter" evidence="8">
    <location>
        <begin position="23"/>
        <end position="266"/>
    </location>
</feature>
<dbReference type="SUPFAM" id="SSF52540">
    <property type="entry name" value="P-loop containing nucleoside triphosphate hydrolases"/>
    <property type="match status" value="1"/>
</dbReference>
<keyword evidence="4" id="KW-1003">Cell membrane</keyword>
<dbReference type="GO" id="GO:0015833">
    <property type="term" value="P:peptide transport"/>
    <property type="evidence" value="ECO:0007669"/>
    <property type="project" value="InterPro"/>
</dbReference>
<keyword evidence="7" id="KW-0472">Membrane</keyword>
<dbReference type="PANTHER" id="PTHR43297">
    <property type="entry name" value="OLIGOPEPTIDE TRANSPORT ATP-BINDING PROTEIN APPD"/>
    <property type="match status" value="1"/>
</dbReference>
<dbReference type="Pfam" id="PF08352">
    <property type="entry name" value="oligo_HPY"/>
    <property type="match status" value="1"/>
</dbReference>
<dbReference type="AlphaFoldDB" id="A0A1H9JWH5"/>
<keyword evidence="5" id="KW-0547">Nucleotide-binding</keyword>
<accession>A0A1H9JWH5</accession>
<evidence type="ECO:0000256" key="4">
    <source>
        <dbReference type="ARBA" id="ARBA00022475"/>
    </source>
</evidence>
<dbReference type="FunFam" id="3.40.50.300:FF:000016">
    <property type="entry name" value="Oligopeptide ABC transporter ATP-binding component"/>
    <property type="match status" value="1"/>
</dbReference>
<evidence type="ECO:0000256" key="5">
    <source>
        <dbReference type="ARBA" id="ARBA00022741"/>
    </source>
</evidence>
<sequence>MQAHDDGPRRAVATHFETAGPRLAVSALNISFDGQVQTVRGVEFHLGAGEIFGIVGESGCGKSITCRALMGLLPRKAQVTGTLTVAGRSFDLSEQKALQVLRGRTCAMIFQDPMSALNPLMTVQGHLSLHLKRNGRPWDTEAVVALLRTSGMSEPARFLKAYPHQLSGGQSQRVAIAIALSGQPDVLIADEPTTALDVVLQAQILEELQHMAARTGMSIILISHDIGVIAKYCHRAAVMYAGDVVETGDVDTLFRHPTHPYTKGLINALPLPSRRGRALEPISGEVPKPGTILQGCTFAPRCDRRVSDCDRGHIPMQLRGTTKVRCLVPQGKEAG</sequence>
<evidence type="ECO:0000256" key="2">
    <source>
        <dbReference type="ARBA" id="ARBA00005417"/>
    </source>
</evidence>
<dbReference type="Proteomes" id="UP000198634">
    <property type="component" value="Unassembled WGS sequence"/>
</dbReference>
<dbReference type="GO" id="GO:0005524">
    <property type="term" value="F:ATP binding"/>
    <property type="evidence" value="ECO:0007669"/>
    <property type="project" value="UniProtKB-KW"/>
</dbReference>
<evidence type="ECO:0000256" key="7">
    <source>
        <dbReference type="ARBA" id="ARBA00023136"/>
    </source>
</evidence>
<keyword evidence="10" id="KW-1185">Reference proteome</keyword>
<keyword evidence="6 9" id="KW-0067">ATP-binding</keyword>
<dbReference type="PROSITE" id="PS50893">
    <property type="entry name" value="ABC_TRANSPORTER_2"/>
    <property type="match status" value="1"/>
</dbReference>
<dbReference type="SMART" id="SM00382">
    <property type="entry name" value="AAA"/>
    <property type="match status" value="1"/>
</dbReference>
<dbReference type="InterPro" id="IPR017871">
    <property type="entry name" value="ABC_transporter-like_CS"/>
</dbReference>
<dbReference type="CDD" id="cd03257">
    <property type="entry name" value="ABC_NikE_OppD_transporters"/>
    <property type="match status" value="1"/>
</dbReference>
<dbReference type="GO" id="GO:0055085">
    <property type="term" value="P:transmembrane transport"/>
    <property type="evidence" value="ECO:0007669"/>
    <property type="project" value="UniProtKB-ARBA"/>
</dbReference>
<dbReference type="NCBIfam" id="TIGR01727">
    <property type="entry name" value="oligo_HPY"/>
    <property type="match status" value="1"/>
</dbReference>
<proteinExistence type="inferred from homology"/>
<comment type="subcellular location">
    <subcellularLocation>
        <location evidence="1">Cell inner membrane</location>
        <topology evidence="1">Peripheral membrane protein</topology>
    </subcellularLocation>
</comment>
<dbReference type="Gene3D" id="3.40.50.300">
    <property type="entry name" value="P-loop containing nucleotide triphosphate hydrolases"/>
    <property type="match status" value="1"/>
</dbReference>
<gene>
    <name evidence="9" type="ORF">SAMN04488092_11661</name>
</gene>
<dbReference type="GO" id="GO:0005886">
    <property type="term" value="C:plasma membrane"/>
    <property type="evidence" value="ECO:0007669"/>
    <property type="project" value="UniProtKB-SubCell"/>
</dbReference>
<organism evidence="9 10">
    <name type="scientific">Thalassovita taeanensis</name>
    <dbReference type="NCBI Taxonomy" id="657014"/>
    <lineage>
        <taxon>Bacteria</taxon>
        <taxon>Pseudomonadati</taxon>
        <taxon>Pseudomonadota</taxon>
        <taxon>Alphaproteobacteria</taxon>
        <taxon>Rhodobacterales</taxon>
        <taxon>Roseobacteraceae</taxon>
        <taxon>Thalassovita</taxon>
    </lineage>
</organism>
<evidence type="ECO:0000313" key="9">
    <source>
        <dbReference type="EMBL" id="SEQ91147.1"/>
    </source>
</evidence>
<reference evidence="9 10" key="1">
    <citation type="submission" date="2016-10" db="EMBL/GenBank/DDBJ databases">
        <authorList>
            <person name="de Groot N.N."/>
        </authorList>
    </citation>
    <scope>NUCLEOTIDE SEQUENCE [LARGE SCALE GENOMIC DNA]</scope>
    <source>
        <strain evidence="9 10">DSM 22007</strain>
    </source>
</reference>
<keyword evidence="3" id="KW-0813">Transport</keyword>
<dbReference type="InterPro" id="IPR050388">
    <property type="entry name" value="ABC_Ni/Peptide_Import"/>
</dbReference>
<dbReference type="GO" id="GO:0016887">
    <property type="term" value="F:ATP hydrolysis activity"/>
    <property type="evidence" value="ECO:0007669"/>
    <property type="project" value="InterPro"/>
</dbReference>
<dbReference type="EMBL" id="FOEP01000016">
    <property type="protein sequence ID" value="SEQ91147.1"/>
    <property type="molecule type" value="Genomic_DNA"/>
</dbReference>
<name>A0A1H9JWH5_9RHOB</name>
<dbReference type="RefSeq" id="WP_090271006.1">
    <property type="nucleotide sequence ID" value="NZ_FOEP01000016.1"/>
</dbReference>
<evidence type="ECO:0000259" key="8">
    <source>
        <dbReference type="PROSITE" id="PS50893"/>
    </source>
</evidence>
<dbReference type="STRING" id="657014.SAMN04488092_11661"/>
<evidence type="ECO:0000256" key="1">
    <source>
        <dbReference type="ARBA" id="ARBA00004417"/>
    </source>
</evidence>
<dbReference type="PANTHER" id="PTHR43297:SF2">
    <property type="entry name" value="DIPEPTIDE TRANSPORT ATP-BINDING PROTEIN DPPD"/>
    <property type="match status" value="1"/>
</dbReference>
<dbReference type="OrthoDB" id="7957282at2"/>
<evidence type="ECO:0000256" key="3">
    <source>
        <dbReference type="ARBA" id="ARBA00022448"/>
    </source>
</evidence>
<dbReference type="InterPro" id="IPR003593">
    <property type="entry name" value="AAA+_ATPase"/>
</dbReference>
<dbReference type="InterPro" id="IPR003439">
    <property type="entry name" value="ABC_transporter-like_ATP-bd"/>
</dbReference>
<protein>
    <submittedName>
        <fullName evidence="9">Peptide/nickel transport system ATP-binding protein</fullName>
    </submittedName>
</protein>
<dbReference type="InterPro" id="IPR013563">
    <property type="entry name" value="Oligopep_ABC_C"/>
</dbReference>
<dbReference type="Pfam" id="PF00005">
    <property type="entry name" value="ABC_tran"/>
    <property type="match status" value="1"/>
</dbReference>
<evidence type="ECO:0000256" key="6">
    <source>
        <dbReference type="ARBA" id="ARBA00022840"/>
    </source>
</evidence>
<dbReference type="InterPro" id="IPR027417">
    <property type="entry name" value="P-loop_NTPase"/>
</dbReference>
<evidence type="ECO:0000313" key="10">
    <source>
        <dbReference type="Proteomes" id="UP000198634"/>
    </source>
</evidence>
<comment type="similarity">
    <text evidence="2">Belongs to the ABC transporter superfamily.</text>
</comment>
<dbReference type="PROSITE" id="PS00211">
    <property type="entry name" value="ABC_TRANSPORTER_1"/>
    <property type="match status" value="1"/>
</dbReference>